<dbReference type="AlphaFoldDB" id="A0AAE3IUQ1"/>
<feature type="transmembrane region" description="Helical" evidence="1">
    <location>
        <begin position="25"/>
        <end position="45"/>
    </location>
</feature>
<accession>A0AAE3IUQ1</accession>
<dbReference type="EMBL" id="JAOUSF010000005">
    <property type="protein sequence ID" value="MCU9614866.1"/>
    <property type="molecule type" value="Genomic_DNA"/>
</dbReference>
<evidence type="ECO:0000313" key="3">
    <source>
        <dbReference type="Proteomes" id="UP001209318"/>
    </source>
</evidence>
<evidence type="ECO:0000313" key="2">
    <source>
        <dbReference type="EMBL" id="MCU9614866.1"/>
    </source>
</evidence>
<protein>
    <submittedName>
        <fullName evidence="2">Uncharacterized protein</fullName>
    </submittedName>
</protein>
<keyword evidence="1" id="KW-0472">Membrane</keyword>
<reference evidence="2" key="1">
    <citation type="submission" date="2022-10" db="EMBL/GenBank/DDBJ databases">
        <title>Description of Fervidibacillus gen. nov. in the family Fervidibacillaceae fam. nov. with two species, Fervidibacillus albus sp. nov., and Fervidibacillus halotolerans sp. nov., isolated from tidal flat sediments.</title>
        <authorList>
            <person name="Kwon K.K."/>
            <person name="Yang S.-H."/>
        </authorList>
    </citation>
    <scope>NUCLEOTIDE SEQUENCE</scope>
    <source>
        <strain evidence="2">JCM 19140</strain>
    </source>
</reference>
<organism evidence="2 3">
    <name type="scientific">Perspicuibacillus lycopersici</name>
    <dbReference type="NCBI Taxonomy" id="1325689"/>
    <lineage>
        <taxon>Bacteria</taxon>
        <taxon>Bacillati</taxon>
        <taxon>Bacillota</taxon>
        <taxon>Bacilli</taxon>
        <taxon>Bacillales</taxon>
        <taxon>Bacillaceae</taxon>
        <taxon>Perspicuibacillus</taxon>
    </lineage>
</organism>
<gene>
    <name evidence="2" type="ORF">OEV98_15080</name>
</gene>
<keyword evidence="1" id="KW-1133">Transmembrane helix</keyword>
<dbReference type="RefSeq" id="WP_263074187.1">
    <property type="nucleotide sequence ID" value="NZ_JAOUSF010000005.1"/>
</dbReference>
<sequence length="52" mass="6112">MLNFITSLLASSLTMKHNLAWHRRILLFSIPLVIIFGFVQTEYIVHRIKNSK</sequence>
<evidence type="ECO:0000256" key="1">
    <source>
        <dbReference type="SAM" id="Phobius"/>
    </source>
</evidence>
<proteinExistence type="predicted"/>
<name>A0AAE3IUQ1_9BACI</name>
<keyword evidence="3" id="KW-1185">Reference proteome</keyword>
<dbReference type="Proteomes" id="UP001209318">
    <property type="component" value="Unassembled WGS sequence"/>
</dbReference>
<comment type="caution">
    <text evidence="2">The sequence shown here is derived from an EMBL/GenBank/DDBJ whole genome shotgun (WGS) entry which is preliminary data.</text>
</comment>
<keyword evidence="1" id="KW-0812">Transmembrane</keyword>